<dbReference type="Proteomes" id="UP000522720">
    <property type="component" value="Unassembled WGS sequence"/>
</dbReference>
<evidence type="ECO:0000256" key="5">
    <source>
        <dbReference type="ARBA" id="ARBA00022692"/>
    </source>
</evidence>
<dbReference type="PANTHER" id="PTHR30472:SF27">
    <property type="entry name" value="PETROBACTIN IMPORT SYSTEM PERMEASE PROTEIN YCLN"/>
    <property type="match status" value="1"/>
</dbReference>
<keyword evidence="6 8" id="KW-1133">Transmembrane helix</keyword>
<evidence type="ECO:0000256" key="4">
    <source>
        <dbReference type="ARBA" id="ARBA00022475"/>
    </source>
</evidence>
<keyword evidence="7 8" id="KW-0472">Membrane</keyword>
<dbReference type="GO" id="GO:0033214">
    <property type="term" value="P:siderophore-iron import into cell"/>
    <property type="evidence" value="ECO:0007669"/>
    <property type="project" value="TreeGrafter"/>
</dbReference>
<evidence type="ECO:0000256" key="1">
    <source>
        <dbReference type="ARBA" id="ARBA00004651"/>
    </source>
</evidence>
<dbReference type="RefSeq" id="WP_168549755.1">
    <property type="nucleotide sequence ID" value="NZ_JAAXPR010000019.1"/>
</dbReference>
<comment type="similarity">
    <text evidence="2">Belongs to the binding-protein-dependent transport system permease family. FecCD subfamily.</text>
</comment>
<proteinExistence type="inferred from homology"/>
<dbReference type="Pfam" id="PF01032">
    <property type="entry name" value="FecCD"/>
    <property type="match status" value="1"/>
</dbReference>
<evidence type="ECO:0000256" key="8">
    <source>
        <dbReference type="SAM" id="Phobius"/>
    </source>
</evidence>
<keyword evidence="4" id="KW-1003">Cell membrane</keyword>
<evidence type="ECO:0000313" key="9">
    <source>
        <dbReference type="EMBL" id="NKZ21015.1"/>
    </source>
</evidence>
<dbReference type="PROSITE" id="PS51257">
    <property type="entry name" value="PROKAR_LIPOPROTEIN"/>
    <property type="match status" value="1"/>
</dbReference>
<feature type="transmembrane region" description="Helical" evidence="8">
    <location>
        <begin position="224"/>
        <end position="247"/>
    </location>
</feature>
<dbReference type="InterPro" id="IPR000522">
    <property type="entry name" value="ABC_transptr_permease_BtuC"/>
</dbReference>
<dbReference type="PANTHER" id="PTHR30472">
    <property type="entry name" value="FERRIC ENTEROBACTIN TRANSPORT SYSTEM PERMEASE PROTEIN"/>
    <property type="match status" value="1"/>
</dbReference>
<dbReference type="GO" id="GO:0005886">
    <property type="term" value="C:plasma membrane"/>
    <property type="evidence" value="ECO:0007669"/>
    <property type="project" value="UniProtKB-SubCell"/>
</dbReference>
<feature type="transmembrane region" description="Helical" evidence="8">
    <location>
        <begin position="106"/>
        <end position="124"/>
    </location>
</feature>
<keyword evidence="10" id="KW-1185">Reference proteome</keyword>
<name>A0A7X6MZ22_9STRE</name>
<reference evidence="9 10" key="1">
    <citation type="submission" date="2020-04" db="EMBL/GenBank/DDBJ databases">
        <title>MicrobeNet Type strains.</title>
        <authorList>
            <person name="Nicholson A.C."/>
        </authorList>
    </citation>
    <scope>NUCLEOTIDE SEQUENCE [LARGE SCALE GENOMIC DNA]</scope>
    <source>
        <strain evidence="9 10">CCUG 69612</strain>
    </source>
</reference>
<dbReference type="GO" id="GO:0022857">
    <property type="term" value="F:transmembrane transporter activity"/>
    <property type="evidence" value="ECO:0007669"/>
    <property type="project" value="InterPro"/>
</dbReference>
<dbReference type="EMBL" id="JAAXPR010000019">
    <property type="protein sequence ID" value="NKZ21015.1"/>
    <property type="molecule type" value="Genomic_DNA"/>
</dbReference>
<evidence type="ECO:0000256" key="2">
    <source>
        <dbReference type="ARBA" id="ARBA00007935"/>
    </source>
</evidence>
<evidence type="ECO:0000256" key="6">
    <source>
        <dbReference type="ARBA" id="ARBA00022989"/>
    </source>
</evidence>
<feature type="transmembrane region" description="Helical" evidence="8">
    <location>
        <begin position="49"/>
        <end position="69"/>
    </location>
</feature>
<organism evidence="9 10">
    <name type="scientific">Streptococcus ovuberis</name>
    <dbReference type="NCBI Taxonomy" id="1936207"/>
    <lineage>
        <taxon>Bacteria</taxon>
        <taxon>Bacillati</taxon>
        <taxon>Bacillota</taxon>
        <taxon>Bacilli</taxon>
        <taxon>Lactobacillales</taxon>
        <taxon>Streptococcaceae</taxon>
        <taxon>Streptococcus</taxon>
    </lineage>
</organism>
<dbReference type="SUPFAM" id="SSF81345">
    <property type="entry name" value="ABC transporter involved in vitamin B12 uptake, BtuC"/>
    <property type="match status" value="1"/>
</dbReference>
<evidence type="ECO:0000313" key="10">
    <source>
        <dbReference type="Proteomes" id="UP000522720"/>
    </source>
</evidence>
<keyword evidence="5 8" id="KW-0812">Transmembrane</keyword>
<feature type="transmembrane region" description="Helical" evidence="8">
    <location>
        <begin position="81"/>
        <end position="100"/>
    </location>
</feature>
<feature type="transmembrane region" description="Helical" evidence="8">
    <location>
        <begin position="296"/>
        <end position="313"/>
    </location>
</feature>
<keyword evidence="3" id="KW-0813">Transport</keyword>
<protein>
    <submittedName>
        <fullName evidence="9">Iron chelate uptake ABC transporter family permease subunit</fullName>
    </submittedName>
</protein>
<comment type="caution">
    <text evidence="9">The sequence shown here is derived from an EMBL/GenBank/DDBJ whole genome shotgun (WGS) entry which is preliminary data.</text>
</comment>
<dbReference type="Gene3D" id="1.10.3470.10">
    <property type="entry name" value="ABC transporter involved in vitamin B12 uptake, BtuC"/>
    <property type="match status" value="1"/>
</dbReference>
<comment type="subcellular location">
    <subcellularLocation>
        <location evidence="1">Cell membrane</location>
        <topology evidence="1">Multi-pass membrane protein</topology>
    </subcellularLocation>
</comment>
<dbReference type="AlphaFoldDB" id="A0A7X6MZ22"/>
<feature type="transmembrane region" description="Helical" evidence="8">
    <location>
        <begin position="184"/>
        <end position="204"/>
    </location>
</feature>
<evidence type="ECO:0000256" key="7">
    <source>
        <dbReference type="ARBA" id="ARBA00023136"/>
    </source>
</evidence>
<feature type="transmembrane region" description="Helical" evidence="8">
    <location>
        <begin position="136"/>
        <end position="160"/>
    </location>
</feature>
<dbReference type="InterPro" id="IPR037294">
    <property type="entry name" value="ABC_BtuC-like"/>
</dbReference>
<feature type="transmembrane region" description="Helical" evidence="8">
    <location>
        <begin position="267"/>
        <end position="289"/>
    </location>
</feature>
<dbReference type="CDD" id="cd06550">
    <property type="entry name" value="TM_ABC_iron-siderophores_like"/>
    <property type="match status" value="1"/>
</dbReference>
<accession>A0A7X6MZ22</accession>
<evidence type="ECO:0000256" key="3">
    <source>
        <dbReference type="ARBA" id="ARBA00022448"/>
    </source>
</evidence>
<gene>
    <name evidence="9" type="ORF">HF992_09270</name>
</gene>
<sequence length="319" mass="34778">MRNYHLALGILLFILIGCSLMLGASRDFSWEGLLKGDSATWLVFSASRLPRTVSILLAGSSMAVAGLLMQSVMQNHFAAPSTVGTIESAQLGLLLSLFVFPSATLFQKMAFAFVVSLLLTMLFLRLINRLQLKERWLLPLVGLVYSGMIGSLASILAYHFNLVQSFSSWLQGSFSMIQTNQYEWLFLNLIILVVTWRFSASFSLMGLGEDSSKVLGLDYRKYEWLAIVLVALTTSVTAITVGSLPFLGVVVPNVVRLYSGDYLGRTIGLVALVGALLVLVCDCLARIIIAPYELSVSLILGIIGSGAFVLLLWKGGAYD</sequence>